<keyword evidence="1" id="KW-0812">Transmembrane</keyword>
<sequence>MGSDDSSPWRLVVLAGLVLGGAALLAWLPALSVRGVRVPTGVALGLVAGLALVPSIVSHHRSGETREAVQWGLFAIGVPLSLTQQGLLTWVGVAAVIFSVGVGQEVDRRLTGGMVS</sequence>
<evidence type="ECO:0000256" key="1">
    <source>
        <dbReference type="SAM" id="Phobius"/>
    </source>
</evidence>
<accession>A0A847UAY1</accession>
<dbReference type="AlphaFoldDB" id="A0A847UAY1"/>
<protein>
    <submittedName>
        <fullName evidence="2">Uncharacterized protein</fullName>
    </submittedName>
</protein>
<keyword evidence="1" id="KW-1133">Transmembrane helix</keyword>
<name>A0A847UAY1_9EURY</name>
<evidence type="ECO:0000313" key="2">
    <source>
        <dbReference type="EMBL" id="NLV09656.1"/>
    </source>
</evidence>
<dbReference type="EMBL" id="WOYG01000001">
    <property type="protein sequence ID" value="NLV09656.1"/>
    <property type="molecule type" value="Genomic_DNA"/>
</dbReference>
<reference evidence="2" key="1">
    <citation type="submission" date="2019-12" db="EMBL/GenBank/DDBJ databases">
        <title>Whole-genome sequence of Halomicrobium mukohataei pws1.</title>
        <authorList>
            <person name="Verma D.K."/>
            <person name="Gopal K."/>
            <person name="Prasad E.S."/>
        </authorList>
    </citation>
    <scope>NUCLEOTIDE SEQUENCE</scope>
    <source>
        <strain evidence="2">Pws1</strain>
    </source>
</reference>
<dbReference type="OrthoDB" id="385216at2157"/>
<keyword evidence="1" id="KW-0472">Membrane</keyword>
<feature type="transmembrane region" description="Helical" evidence="1">
    <location>
        <begin position="12"/>
        <end position="31"/>
    </location>
</feature>
<dbReference type="RefSeq" id="WP_170093468.1">
    <property type="nucleotide sequence ID" value="NZ_WOYG01000001.1"/>
</dbReference>
<comment type="caution">
    <text evidence="2">The sequence shown here is derived from an EMBL/GenBank/DDBJ whole genome shotgun (WGS) entry which is preliminary data.</text>
</comment>
<feature type="transmembrane region" description="Helical" evidence="1">
    <location>
        <begin position="38"/>
        <end position="57"/>
    </location>
</feature>
<evidence type="ECO:0000313" key="3">
    <source>
        <dbReference type="Proteomes" id="UP000608662"/>
    </source>
</evidence>
<gene>
    <name evidence="2" type="ORF">GOC74_06900</name>
</gene>
<organism evidence="2 3">
    <name type="scientific">Halomicrobium mukohataei</name>
    <dbReference type="NCBI Taxonomy" id="57705"/>
    <lineage>
        <taxon>Archaea</taxon>
        <taxon>Methanobacteriati</taxon>
        <taxon>Methanobacteriota</taxon>
        <taxon>Stenosarchaea group</taxon>
        <taxon>Halobacteria</taxon>
        <taxon>Halobacteriales</taxon>
        <taxon>Haloarculaceae</taxon>
        <taxon>Halomicrobium</taxon>
    </lineage>
</organism>
<proteinExistence type="predicted"/>
<dbReference type="Proteomes" id="UP000608662">
    <property type="component" value="Unassembled WGS sequence"/>
</dbReference>